<keyword evidence="2" id="KW-1185">Reference proteome</keyword>
<organism evidence="1 2">
    <name type="scientific">Paraburkholderia diazotrophica</name>
    <dbReference type="NCBI Taxonomy" id="667676"/>
    <lineage>
        <taxon>Bacteria</taxon>
        <taxon>Pseudomonadati</taxon>
        <taxon>Pseudomonadota</taxon>
        <taxon>Betaproteobacteria</taxon>
        <taxon>Burkholderiales</taxon>
        <taxon>Burkholderiaceae</taxon>
        <taxon>Paraburkholderia</taxon>
    </lineage>
</organism>
<name>A0A1H7B8B5_9BURK</name>
<dbReference type="Pfam" id="PF13531">
    <property type="entry name" value="SBP_bac_11"/>
    <property type="match status" value="1"/>
</dbReference>
<dbReference type="GO" id="GO:0030973">
    <property type="term" value="F:molybdate ion binding"/>
    <property type="evidence" value="ECO:0007669"/>
    <property type="project" value="TreeGrafter"/>
</dbReference>
<dbReference type="OrthoDB" id="8216219at2"/>
<dbReference type="InterPro" id="IPR050682">
    <property type="entry name" value="ModA/WtpA"/>
</dbReference>
<protein>
    <submittedName>
        <fullName evidence="1">Molybdate transport system substrate-binding protein</fullName>
    </submittedName>
</protein>
<dbReference type="PANTHER" id="PTHR30632:SF11">
    <property type="entry name" value="BLR4797 PROTEIN"/>
    <property type="match status" value="1"/>
</dbReference>
<dbReference type="STRING" id="667676.SAMN05192539_10178"/>
<dbReference type="Proteomes" id="UP000198866">
    <property type="component" value="Unassembled WGS sequence"/>
</dbReference>
<reference evidence="2" key="1">
    <citation type="submission" date="2016-10" db="EMBL/GenBank/DDBJ databases">
        <authorList>
            <person name="Varghese N."/>
            <person name="Submissions S."/>
        </authorList>
    </citation>
    <scope>NUCLEOTIDE SEQUENCE [LARGE SCALE GENOMIC DNA]</scope>
    <source>
        <strain evidence="2">LMG 26031</strain>
    </source>
</reference>
<dbReference type="GO" id="GO:0015689">
    <property type="term" value="P:molybdate ion transport"/>
    <property type="evidence" value="ECO:0007669"/>
    <property type="project" value="TreeGrafter"/>
</dbReference>
<accession>A0A1H7B8B5</accession>
<evidence type="ECO:0000313" key="1">
    <source>
        <dbReference type="EMBL" id="SEJ74031.1"/>
    </source>
</evidence>
<evidence type="ECO:0000313" key="2">
    <source>
        <dbReference type="Proteomes" id="UP000198866"/>
    </source>
</evidence>
<sequence length="235" mass="24733">MDYAARTSIEVTGIGSMATRQILARLATQFERDTGCRAAITSVGGVEAARRVQAGEAFDFVVLASDAIDRLAADGCIDPGSRVDIARSHVAIAVAAGAPQPDVSSEDAVRNAILRAGRIGYSTGPSGTHLKRLFAHWGIDDAIASRIVQAPPGVPVATLITNGDVDLGFQQLSELMHVPGIDIVGPLPPAIQIVTVFSAATCRAMHERQATQQFLTFMASPHADSIKREHGMEPA</sequence>
<dbReference type="SUPFAM" id="SSF53850">
    <property type="entry name" value="Periplasmic binding protein-like II"/>
    <property type="match status" value="1"/>
</dbReference>
<dbReference type="EMBL" id="FNYE01000017">
    <property type="protein sequence ID" value="SEJ74031.1"/>
    <property type="molecule type" value="Genomic_DNA"/>
</dbReference>
<gene>
    <name evidence="1" type="ORF">SAMN05192539_10178</name>
</gene>
<dbReference type="RefSeq" id="WP_090868629.1">
    <property type="nucleotide sequence ID" value="NZ_FNYE01000017.1"/>
</dbReference>
<dbReference type="Gene3D" id="3.40.190.10">
    <property type="entry name" value="Periplasmic binding protein-like II"/>
    <property type="match status" value="2"/>
</dbReference>
<dbReference type="PANTHER" id="PTHR30632">
    <property type="entry name" value="MOLYBDATE-BINDING PERIPLASMIC PROTEIN"/>
    <property type="match status" value="1"/>
</dbReference>
<proteinExistence type="predicted"/>
<dbReference type="AlphaFoldDB" id="A0A1H7B8B5"/>